<dbReference type="AlphaFoldDB" id="A0AAE0YQU9"/>
<protein>
    <submittedName>
        <fullName evidence="1">Uncharacterized protein</fullName>
    </submittedName>
</protein>
<gene>
    <name evidence="1" type="ORF">RRG08_039313</name>
</gene>
<reference evidence="1" key="1">
    <citation type="journal article" date="2023" name="G3 (Bethesda)">
        <title>A reference genome for the long-term kleptoplast-retaining sea slug Elysia crispata morphotype clarki.</title>
        <authorList>
            <person name="Eastman K.E."/>
            <person name="Pendleton A.L."/>
            <person name="Shaikh M.A."/>
            <person name="Suttiyut T."/>
            <person name="Ogas R."/>
            <person name="Tomko P."/>
            <person name="Gavelis G."/>
            <person name="Widhalm J.R."/>
            <person name="Wisecaver J.H."/>
        </authorList>
    </citation>
    <scope>NUCLEOTIDE SEQUENCE</scope>
    <source>
        <strain evidence="1">ECLA1</strain>
    </source>
</reference>
<dbReference type="Proteomes" id="UP001283361">
    <property type="component" value="Unassembled WGS sequence"/>
</dbReference>
<sequence length="79" mass="8833">MVIGIVDPCGWTETLEVLRISPIGSSPSVIGCPVSRGQEVTLRKISYSYFFKKFLSSEFLGDRLPSQQRARGNLEKDQL</sequence>
<accession>A0AAE0YQU9</accession>
<name>A0AAE0YQU9_9GAST</name>
<evidence type="ECO:0000313" key="1">
    <source>
        <dbReference type="EMBL" id="KAK3755034.1"/>
    </source>
</evidence>
<dbReference type="EMBL" id="JAWDGP010005611">
    <property type="protein sequence ID" value="KAK3755034.1"/>
    <property type="molecule type" value="Genomic_DNA"/>
</dbReference>
<keyword evidence="2" id="KW-1185">Reference proteome</keyword>
<comment type="caution">
    <text evidence="1">The sequence shown here is derived from an EMBL/GenBank/DDBJ whole genome shotgun (WGS) entry which is preliminary data.</text>
</comment>
<evidence type="ECO:0000313" key="2">
    <source>
        <dbReference type="Proteomes" id="UP001283361"/>
    </source>
</evidence>
<organism evidence="1 2">
    <name type="scientific">Elysia crispata</name>
    <name type="common">lettuce slug</name>
    <dbReference type="NCBI Taxonomy" id="231223"/>
    <lineage>
        <taxon>Eukaryota</taxon>
        <taxon>Metazoa</taxon>
        <taxon>Spiralia</taxon>
        <taxon>Lophotrochozoa</taxon>
        <taxon>Mollusca</taxon>
        <taxon>Gastropoda</taxon>
        <taxon>Heterobranchia</taxon>
        <taxon>Euthyneura</taxon>
        <taxon>Panpulmonata</taxon>
        <taxon>Sacoglossa</taxon>
        <taxon>Placobranchoidea</taxon>
        <taxon>Plakobranchidae</taxon>
        <taxon>Elysia</taxon>
    </lineage>
</organism>
<proteinExistence type="predicted"/>